<sequence length="145" mass="16148">MTRDVLVTISGKRLMGSGDEDIEFVMPGTHLERNGIHMVRYEEPAEGMDGKTENTIVIGGGCMKIRKKGLSNVELRFLNRAERSMSCYSTPYGDFLIGISTRDISIREESDRLRVSVDYAMDIGAEHLSDCSIQLEVRSRSAAAQ</sequence>
<comment type="caution">
    <text evidence="1">The sequence shown here is derived from an EMBL/GenBank/DDBJ whole genome shotgun (WGS) entry which is preliminary data.</text>
</comment>
<evidence type="ECO:0000313" key="1">
    <source>
        <dbReference type="EMBL" id="MDQ0152754.1"/>
    </source>
</evidence>
<keyword evidence="2" id="KW-1185">Reference proteome</keyword>
<dbReference type="Pfam" id="PF09148">
    <property type="entry name" value="DUF1934"/>
    <property type="match status" value="1"/>
</dbReference>
<dbReference type="Proteomes" id="UP001241537">
    <property type="component" value="Unassembled WGS sequence"/>
</dbReference>
<protein>
    <submittedName>
        <fullName evidence="1">Uncharacterized beta-barrel protein YwiB (DUF1934 family)</fullName>
    </submittedName>
</protein>
<dbReference type="InterPro" id="IPR015231">
    <property type="entry name" value="DUF1934"/>
</dbReference>
<evidence type="ECO:0000313" key="2">
    <source>
        <dbReference type="Proteomes" id="UP001241537"/>
    </source>
</evidence>
<name>A0AAE4AL02_9FIRM</name>
<accession>A0AAE4AL02</accession>
<dbReference type="Gene3D" id="2.40.128.20">
    <property type="match status" value="1"/>
</dbReference>
<dbReference type="SUPFAM" id="SSF50814">
    <property type="entry name" value="Lipocalins"/>
    <property type="match status" value="1"/>
</dbReference>
<reference evidence="1" key="1">
    <citation type="submission" date="2023-07" db="EMBL/GenBank/DDBJ databases">
        <title>Genomic Encyclopedia of Type Strains, Phase IV (KMG-IV): sequencing the most valuable type-strain genomes for metagenomic binning, comparative biology and taxonomic classification.</title>
        <authorList>
            <person name="Goeker M."/>
        </authorList>
    </citation>
    <scope>NUCLEOTIDE SEQUENCE</scope>
    <source>
        <strain evidence="1">DSM 19659</strain>
    </source>
</reference>
<dbReference type="RefSeq" id="WP_307254614.1">
    <property type="nucleotide sequence ID" value="NZ_JAUSTO010000008.1"/>
</dbReference>
<dbReference type="EMBL" id="JAUSTO010000008">
    <property type="protein sequence ID" value="MDQ0152754.1"/>
    <property type="molecule type" value="Genomic_DNA"/>
</dbReference>
<gene>
    <name evidence="1" type="ORF">J2S20_001452</name>
</gene>
<proteinExistence type="predicted"/>
<dbReference type="AlphaFoldDB" id="A0AAE4AL02"/>
<dbReference type="InterPro" id="IPR012674">
    <property type="entry name" value="Calycin"/>
</dbReference>
<organism evidence="1 2">
    <name type="scientific">Moryella indoligenes</name>
    <dbReference type="NCBI Taxonomy" id="371674"/>
    <lineage>
        <taxon>Bacteria</taxon>
        <taxon>Bacillati</taxon>
        <taxon>Bacillota</taxon>
        <taxon>Clostridia</taxon>
        <taxon>Lachnospirales</taxon>
        <taxon>Lachnospiraceae</taxon>
        <taxon>Moryella</taxon>
    </lineage>
</organism>